<dbReference type="KEGG" id="strr:EKD16_06980"/>
<feature type="transmembrane region" description="Helical" evidence="2">
    <location>
        <begin position="50"/>
        <end position="69"/>
    </location>
</feature>
<feature type="transmembrane region" description="Helical" evidence="2">
    <location>
        <begin position="224"/>
        <end position="245"/>
    </location>
</feature>
<evidence type="ECO:0008006" key="5">
    <source>
        <dbReference type="Google" id="ProtNLM"/>
    </source>
</evidence>
<feature type="transmembrane region" description="Helical" evidence="2">
    <location>
        <begin position="75"/>
        <end position="94"/>
    </location>
</feature>
<evidence type="ECO:0000313" key="3">
    <source>
        <dbReference type="EMBL" id="QBI53192.1"/>
    </source>
</evidence>
<protein>
    <recommendedName>
        <fullName evidence="5">Magnesium transporter NIPA</fullName>
    </recommendedName>
</protein>
<accession>A0A4V0ZJE4</accession>
<proteinExistence type="predicted"/>
<dbReference type="EMBL" id="CP036455">
    <property type="protein sequence ID" value="QBI53192.1"/>
    <property type="molecule type" value="Genomic_DNA"/>
</dbReference>
<dbReference type="AlphaFoldDB" id="A0A4V0ZJE4"/>
<keyword evidence="2" id="KW-0472">Membrane</keyword>
<gene>
    <name evidence="3" type="ORF">EKD16_06980</name>
</gene>
<evidence type="ECO:0000256" key="2">
    <source>
        <dbReference type="SAM" id="Phobius"/>
    </source>
</evidence>
<reference evidence="3 4" key="1">
    <citation type="submission" date="2019-02" db="EMBL/GenBank/DDBJ databases">
        <authorList>
            <person name="Khodamoradi S."/>
            <person name="Hahnke R.L."/>
            <person name="Kaempfer P."/>
            <person name="Schumann P."/>
            <person name="Rohde M."/>
            <person name="Steinert M."/>
            <person name="Luzhetskyy A."/>
            <person name="Wink J."/>
            <person name="Ruckert C."/>
        </authorList>
    </citation>
    <scope>NUCLEOTIDE SEQUENCE [LARGE SCALE GENOMIC DNA]</scope>
    <source>
        <strain evidence="3 4">M2</strain>
    </source>
</reference>
<feature type="transmembrane region" description="Helical" evidence="2">
    <location>
        <begin position="106"/>
        <end position="124"/>
    </location>
</feature>
<dbReference type="NCBIfam" id="NF038012">
    <property type="entry name" value="DMT_1"/>
    <property type="match status" value="1"/>
</dbReference>
<keyword evidence="2" id="KW-1133">Transmembrane helix</keyword>
<feature type="region of interest" description="Disordered" evidence="1">
    <location>
        <begin position="282"/>
        <end position="316"/>
    </location>
</feature>
<evidence type="ECO:0000256" key="1">
    <source>
        <dbReference type="SAM" id="MobiDB-lite"/>
    </source>
</evidence>
<evidence type="ECO:0000313" key="4">
    <source>
        <dbReference type="Proteomes" id="UP000292235"/>
    </source>
</evidence>
<feature type="transmembrane region" description="Helical" evidence="2">
    <location>
        <begin position="257"/>
        <end position="276"/>
    </location>
</feature>
<organism evidence="3 4">
    <name type="scientific">Streptomonospora litoralis</name>
    <dbReference type="NCBI Taxonomy" id="2498135"/>
    <lineage>
        <taxon>Bacteria</taxon>
        <taxon>Bacillati</taxon>
        <taxon>Actinomycetota</taxon>
        <taxon>Actinomycetes</taxon>
        <taxon>Streptosporangiales</taxon>
        <taxon>Nocardiopsidaceae</taxon>
        <taxon>Streptomonospora</taxon>
    </lineage>
</organism>
<keyword evidence="4" id="KW-1185">Reference proteome</keyword>
<dbReference type="PANTHER" id="PTHR40761:SF1">
    <property type="entry name" value="CONSERVED INTEGRAL MEMBRANE ALANINE VALINE AND LEUCINE RICH PROTEIN-RELATED"/>
    <property type="match status" value="1"/>
</dbReference>
<feature type="transmembrane region" description="Helical" evidence="2">
    <location>
        <begin position="191"/>
        <end position="212"/>
    </location>
</feature>
<feature type="transmembrane region" description="Helical" evidence="2">
    <location>
        <begin position="136"/>
        <end position="156"/>
    </location>
</feature>
<dbReference type="Proteomes" id="UP000292235">
    <property type="component" value="Chromosome"/>
</dbReference>
<sequence>MIVWSVLVALAGAFCMALGSALQERDAVRAPGRSVAPVGFLVHLARRPRWVLGTVGAGAGVALHLVALSGAPLTIIQPIGVTGLLFAIVLSALFNRRRVRPNQIAAGAAVMVGLTGLLLLFPHSAQTPQMSTGTGLILTGSVLALGCAAYLGAHWLPPTPRVLLLATVGGVALGTTSALARVVAANTAADAAALLTWLTPLCVLIAVFGGLFQQNAYRTGHFAAAYATLLVVDPITGAGIGALLLGEGLPATPVAQLLATAAALLAIGGTVVLALARNRNPEAMQPASAEEPPAAKPDPAAAGTRASTTTTSGESR</sequence>
<name>A0A4V0ZJE4_9ACTN</name>
<dbReference type="PANTHER" id="PTHR40761">
    <property type="entry name" value="CONSERVED INTEGRAL MEMBRANE ALANINE VALINE AND LEUCINE RICH PROTEIN-RELATED"/>
    <property type="match status" value="1"/>
</dbReference>
<feature type="transmembrane region" description="Helical" evidence="2">
    <location>
        <begin position="6"/>
        <end position="23"/>
    </location>
</feature>
<keyword evidence="2" id="KW-0812">Transmembrane</keyword>
<feature type="transmembrane region" description="Helical" evidence="2">
    <location>
        <begin position="163"/>
        <end position="185"/>
    </location>
</feature>